<name>A0A9P1IK18_9PELO</name>
<feature type="signal peptide" evidence="1">
    <location>
        <begin position="1"/>
        <end position="21"/>
    </location>
</feature>
<evidence type="ECO:0008006" key="4">
    <source>
        <dbReference type="Google" id="ProtNLM"/>
    </source>
</evidence>
<protein>
    <recommendedName>
        <fullName evidence="4">DUF19 domain-containing protein</fullName>
    </recommendedName>
</protein>
<sequence>MQFSIFIPAFFIILVPYSCQACDYFKKISCSFKAYKYKDLPDKTFFQKLDELKKWCSFFADECGQVMEDCEDDQNMKKKVESILAGCPIINRMLKDDFVDCAIVLQQEFDAGNCEIVRSSYTISYAKAMFEQCLDNMVQNKCSSDQNRIYKAYREMAIEVVEKNDLVSAGKKNMNYGTYNYNQKF</sequence>
<keyword evidence="3" id="KW-1185">Reference proteome</keyword>
<proteinExistence type="predicted"/>
<organism evidence="2 3">
    <name type="scientific">Caenorhabditis angaria</name>
    <dbReference type="NCBI Taxonomy" id="860376"/>
    <lineage>
        <taxon>Eukaryota</taxon>
        <taxon>Metazoa</taxon>
        <taxon>Ecdysozoa</taxon>
        <taxon>Nematoda</taxon>
        <taxon>Chromadorea</taxon>
        <taxon>Rhabditida</taxon>
        <taxon>Rhabditina</taxon>
        <taxon>Rhabditomorpha</taxon>
        <taxon>Rhabditoidea</taxon>
        <taxon>Rhabditidae</taxon>
        <taxon>Peloderinae</taxon>
        <taxon>Caenorhabditis</taxon>
    </lineage>
</organism>
<accession>A0A9P1IK18</accession>
<dbReference type="Proteomes" id="UP001152747">
    <property type="component" value="Unassembled WGS sequence"/>
</dbReference>
<dbReference type="AlphaFoldDB" id="A0A9P1IK18"/>
<comment type="caution">
    <text evidence="2">The sequence shown here is derived from an EMBL/GenBank/DDBJ whole genome shotgun (WGS) entry which is preliminary data.</text>
</comment>
<feature type="chain" id="PRO_5040157198" description="DUF19 domain-containing protein" evidence="1">
    <location>
        <begin position="22"/>
        <end position="185"/>
    </location>
</feature>
<keyword evidence="1" id="KW-0732">Signal</keyword>
<dbReference type="EMBL" id="CANHGI010000004">
    <property type="protein sequence ID" value="CAI5446989.1"/>
    <property type="molecule type" value="Genomic_DNA"/>
</dbReference>
<evidence type="ECO:0000313" key="2">
    <source>
        <dbReference type="EMBL" id="CAI5446989.1"/>
    </source>
</evidence>
<evidence type="ECO:0000256" key="1">
    <source>
        <dbReference type="SAM" id="SignalP"/>
    </source>
</evidence>
<evidence type="ECO:0000313" key="3">
    <source>
        <dbReference type="Proteomes" id="UP001152747"/>
    </source>
</evidence>
<reference evidence="2" key="1">
    <citation type="submission" date="2022-11" db="EMBL/GenBank/DDBJ databases">
        <authorList>
            <person name="Kikuchi T."/>
        </authorList>
    </citation>
    <scope>NUCLEOTIDE SEQUENCE</scope>
    <source>
        <strain evidence="2">PS1010</strain>
    </source>
</reference>
<gene>
    <name evidence="2" type="ORF">CAMP_LOCUS9626</name>
</gene>